<keyword evidence="9" id="KW-1185">Reference proteome</keyword>
<feature type="domain" description="MutL C-terminal dimerisation" evidence="6">
    <location>
        <begin position="483"/>
        <end position="625"/>
    </location>
</feature>
<evidence type="ECO:0000256" key="4">
    <source>
        <dbReference type="HAMAP-Rule" id="MF_00149"/>
    </source>
</evidence>
<comment type="caution">
    <text evidence="8">The sequence shown here is derived from an EMBL/GenBank/DDBJ whole genome shotgun (WGS) entry which is preliminary data.</text>
</comment>
<dbReference type="Gene3D" id="3.30.1540.20">
    <property type="entry name" value="MutL, C-terminal domain, dimerisation subdomain"/>
    <property type="match status" value="1"/>
</dbReference>
<dbReference type="GO" id="GO:0004519">
    <property type="term" value="F:endonuclease activity"/>
    <property type="evidence" value="ECO:0007669"/>
    <property type="project" value="UniProtKB-KW"/>
</dbReference>
<dbReference type="EMBL" id="QRUP01000014">
    <property type="protein sequence ID" value="RGR72671.1"/>
    <property type="molecule type" value="Genomic_DNA"/>
</dbReference>
<dbReference type="SMART" id="SM00853">
    <property type="entry name" value="MutL_C"/>
    <property type="match status" value="1"/>
</dbReference>
<comment type="function">
    <text evidence="4">This protein is involved in the repair of mismatches in DNA. It is required for dam-dependent methyl-directed DNA mismatch repair. May act as a 'molecular matchmaker', a protein that promotes the formation of a stable complex between two or more DNA-binding proteins in an ATP-dependent manner without itself being part of a final effector complex.</text>
</comment>
<dbReference type="Proteomes" id="UP000284178">
    <property type="component" value="Unassembled WGS sequence"/>
</dbReference>
<dbReference type="RefSeq" id="WP_117895349.1">
    <property type="nucleotide sequence ID" value="NZ_CABJCV010000014.1"/>
</dbReference>
<dbReference type="Pfam" id="PF08676">
    <property type="entry name" value="MutL_C"/>
    <property type="match status" value="1"/>
</dbReference>
<dbReference type="InterPro" id="IPR036890">
    <property type="entry name" value="HATPase_C_sf"/>
</dbReference>
<dbReference type="Pfam" id="PF13589">
    <property type="entry name" value="HATPase_c_3"/>
    <property type="match status" value="1"/>
</dbReference>
<evidence type="ECO:0000259" key="7">
    <source>
        <dbReference type="SMART" id="SM01340"/>
    </source>
</evidence>
<dbReference type="CDD" id="cd00782">
    <property type="entry name" value="MutL_Trans"/>
    <property type="match status" value="1"/>
</dbReference>
<sequence>MAKIQQLDAHLTNMIAAGEVVERPMGVIKELVENALDAKATRIEVNINQGGTELMEVIDNGVGMDREDACLCFERHATSKIKTTEDLWAIHTLGFRGEALPSIASVSNLTLLTNNGEDSTRVEIRYGQRQSARPYPCNQGTQITVSGLFQKTPARLKHLKSIPYETSLILDVIQKFALSYPDVAFRLVHDGKEVFRSAGNGSLLEVMAIIYGRDLARQCIEVEGQDFDYTVRGLMALPAQTRASRNYMTVFINRRMIRSYRIQKAILEAYKNYIPQDRYPIVVLDIEMDSHLCDVNVHPSKWEIRLSKEQQLEFLIRDTLTRTLREHMQAPEVMRVETPREKVEMPQLFETPAVIPANQVREDSVEANEWRRQAALMSEQREREQIAASLSREIPQDPEVTGKAEASSVLPAEPEALIKKTAVENQEGSSLTTPKPTAKISSADSLSDQLPEPEPLDPRVQQTEASAEALRSVPKQTFPQMQVLAQMHGKYILAQDEHALYIVDQHAAQERVHFEEVQQRFLDQEPLMQELLVPIILEGSASVAARLQEMNELLEPMHIHLENFGQNSLICRQLPAWMSEIDEQAFLQDVLDLWKDGREVRAEDLQRHRLATIACHHSIRFNRVLSIGEMQEVIEQLAHCEQPYHCPHGRPTFITITEKQLIKEFQR</sequence>
<dbReference type="InterPro" id="IPR002099">
    <property type="entry name" value="MutL/Mlh/PMS"/>
</dbReference>
<dbReference type="InterPro" id="IPR013507">
    <property type="entry name" value="DNA_mismatch_S5_2-like"/>
</dbReference>
<dbReference type="InterPro" id="IPR014721">
    <property type="entry name" value="Ribsml_uS5_D2-typ_fold_subgr"/>
</dbReference>
<dbReference type="InterPro" id="IPR038973">
    <property type="entry name" value="MutL/Mlh/Pms-like"/>
</dbReference>
<name>A0A412FWY3_9FIRM</name>
<dbReference type="InterPro" id="IPR042120">
    <property type="entry name" value="MutL_C_dimsub"/>
</dbReference>
<evidence type="ECO:0000256" key="1">
    <source>
        <dbReference type="ARBA" id="ARBA00006082"/>
    </source>
</evidence>
<dbReference type="GO" id="GO:0016887">
    <property type="term" value="F:ATP hydrolysis activity"/>
    <property type="evidence" value="ECO:0007669"/>
    <property type="project" value="InterPro"/>
</dbReference>
<accession>A0A412FWY3</accession>
<evidence type="ECO:0000259" key="6">
    <source>
        <dbReference type="SMART" id="SM00853"/>
    </source>
</evidence>
<keyword evidence="8" id="KW-0540">Nuclease</keyword>
<feature type="compositionally biased region" description="Polar residues" evidence="5">
    <location>
        <begin position="423"/>
        <end position="448"/>
    </location>
</feature>
<dbReference type="HAMAP" id="MF_00149">
    <property type="entry name" value="DNA_mis_repair"/>
    <property type="match status" value="1"/>
</dbReference>
<dbReference type="SMART" id="SM01340">
    <property type="entry name" value="DNA_mis_repair"/>
    <property type="match status" value="1"/>
</dbReference>
<dbReference type="PROSITE" id="PS00058">
    <property type="entry name" value="DNA_MISMATCH_REPAIR_1"/>
    <property type="match status" value="1"/>
</dbReference>
<dbReference type="SUPFAM" id="SSF118116">
    <property type="entry name" value="DNA mismatch repair protein MutL"/>
    <property type="match status" value="1"/>
</dbReference>
<dbReference type="Gene3D" id="3.30.230.10">
    <property type="match status" value="1"/>
</dbReference>
<dbReference type="AlphaFoldDB" id="A0A412FWY3"/>
<protein>
    <recommendedName>
        <fullName evidence="4">DNA mismatch repair protein MutL</fullName>
    </recommendedName>
</protein>
<keyword evidence="8" id="KW-0255">Endonuclease</keyword>
<reference evidence="8 9" key="1">
    <citation type="submission" date="2018-08" db="EMBL/GenBank/DDBJ databases">
        <title>A genome reference for cultivated species of the human gut microbiota.</title>
        <authorList>
            <person name="Zou Y."/>
            <person name="Xue W."/>
            <person name="Luo G."/>
        </authorList>
    </citation>
    <scope>NUCLEOTIDE SEQUENCE [LARGE SCALE GENOMIC DNA]</scope>
    <source>
        <strain evidence="8 9">AF24-29</strain>
    </source>
</reference>
<dbReference type="GO" id="GO:0006298">
    <property type="term" value="P:mismatch repair"/>
    <property type="evidence" value="ECO:0007669"/>
    <property type="project" value="UniProtKB-UniRule"/>
</dbReference>
<dbReference type="InterPro" id="IPR020667">
    <property type="entry name" value="DNA_mismatch_repair_MutL"/>
</dbReference>
<dbReference type="GeneID" id="83016004"/>
<feature type="region of interest" description="Disordered" evidence="5">
    <location>
        <begin position="382"/>
        <end position="458"/>
    </location>
</feature>
<dbReference type="Pfam" id="PF01119">
    <property type="entry name" value="DNA_mis_repair"/>
    <property type="match status" value="1"/>
</dbReference>
<dbReference type="NCBIfam" id="TIGR00585">
    <property type="entry name" value="mutl"/>
    <property type="match status" value="1"/>
</dbReference>
<dbReference type="InterPro" id="IPR014790">
    <property type="entry name" value="MutL_C"/>
</dbReference>
<dbReference type="InterPro" id="IPR037198">
    <property type="entry name" value="MutL_C_sf"/>
</dbReference>
<evidence type="ECO:0000256" key="5">
    <source>
        <dbReference type="SAM" id="MobiDB-lite"/>
    </source>
</evidence>
<dbReference type="SUPFAM" id="SSF54211">
    <property type="entry name" value="Ribosomal protein S5 domain 2-like"/>
    <property type="match status" value="1"/>
</dbReference>
<comment type="similarity">
    <text evidence="1 4">Belongs to the DNA mismatch repair MutL/HexB family.</text>
</comment>
<dbReference type="PANTHER" id="PTHR10073">
    <property type="entry name" value="DNA MISMATCH REPAIR PROTEIN MLH, PMS, MUTL"/>
    <property type="match status" value="1"/>
</dbReference>
<dbReference type="CDD" id="cd16926">
    <property type="entry name" value="HATPase_MutL-MLH-PMS-like"/>
    <property type="match status" value="1"/>
</dbReference>
<dbReference type="GO" id="GO:0005524">
    <property type="term" value="F:ATP binding"/>
    <property type="evidence" value="ECO:0007669"/>
    <property type="project" value="InterPro"/>
</dbReference>
<evidence type="ECO:0000256" key="2">
    <source>
        <dbReference type="ARBA" id="ARBA00022763"/>
    </source>
</evidence>
<dbReference type="PANTHER" id="PTHR10073:SF12">
    <property type="entry name" value="DNA MISMATCH REPAIR PROTEIN MLH1"/>
    <property type="match status" value="1"/>
</dbReference>
<keyword evidence="2 4" id="KW-0227">DNA damage</keyword>
<keyword evidence="3 4" id="KW-0234">DNA repair</keyword>
<dbReference type="GO" id="GO:0140664">
    <property type="term" value="F:ATP-dependent DNA damage sensor activity"/>
    <property type="evidence" value="ECO:0007669"/>
    <property type="project" value="InterPro"/>
</dbReference>
<dbReference type="InterPro" id="IPR042121">
    <property type="entry name" value="MutL_C_regsub"/>
</dbReference>
<dbReference type="InterPro" id="IPR014762">
    <property type="entry name" value="DNA_mismatch_repair_CS"/>
</dbReference>
<dbReference type="Gene3D" id="3.30.565.10">
    <property type="entry name" value="Histidine kinase-like ATPase, C-terminal domain"/>
    <property type="match status" value="1"/>
</dbReference>
<feature type="domain" description="DNA mismatch repair protein S5" evidence="7">
    <location>
        <begin position="207"/>
        <end position="325"/>
    </location>
</feature>
<dbReference type="SUPFAM" id="SSF55874">
    <property type="entry name" value="ATPase domain of HSP90 chaperone/DNA topoisomerase II/histidine kinase"/>
    <property type="match status" value="1"/>
</dbReference>
<evidence type="ECO:0000313" key="9">
    <source>
        <dbReference type="Proteomes" id="UP000284178"/>
    </source>
</evidence>
<organism evidence="8 9">
    <name type="scientific">Holdemania filiformis</name>
    <dbReference type="NCBI Taxonomy" id="61171"/>
    <lineage>
        <taxon>Bacteria</taxon>
        <taxon>Bacillati</taxon>
        <taxon>Bacillota</taxon>
        <taxon>Erysipelotrichia</taxon>
        <taxon>Erysipelotrichales</taxon>
        <taxon>Erysipelotrichaceae</taxon>
        <taxon>Holdemania</taxon>
    </lineage>
</organism>
<proteinExistence type="inferred from homology"/>
<dbReference type="GO" id="GO:0032300">
    <property type="term" value="C:mismatch repair complex"/>
    <property type="evidence" value="ECO:0007669"/>
    <property type="project" value="InterPro"/>
</dbReference>
<dbReference type="InterPro" id="IPR020568">
    <property type="entry name" value="Ribosomal_Su5_D2-typ_SF"/>
</dbReference>
<evidence type="ECO:0000313" key="8">
    <source>
        <dbReference type="EMBL" id="RGR72671.1"/>
    </source>
</evidence>
<dbReference type="Gene3D" id="3.30.1370.100">
    <property type="entry name" value="MutL, C-terminal domain, regulatory subdomain"/>
    <property type="match status" value="1"/>
</dbReference>
<evidence type="ECO:0000256" key="3">
    <source>
        <dbReference type="ARBA" id="ARBA00023204"/>
    </source>
</evidence>
<keyword evidence="8" id="KW-0378">Hydrolase</keyword>
<dbReference type="FunFam" id="3.30.565.10:FF:000003">
    <property type="entry name" value="DNA mismatch repair endonuclease MutL"/>
    <property type="match status" value="1"/>
</dbReference>
<dbReference type="GO" id="GO:0030983">
    <property type="term" value="F:mismatched DNA binding"/>
    <property type="evidence" value="ECO:0007669"/>
    <property type="project" value="InterPro"/>
</dbReference>
<gene>
    <name evidence="4 8" type="primary">mutL</name>
    <name evidence="8" type="ORF">DWY25_11435</name>
</gene>